<dbReference type="KEGG" id="vpe:Varpa_1972"/>
<feature type="region of interest" description="Disordered" evidence="1">
    <location>
        <begin position="61"/>
        <end position="83"/>
    </location>
</feature>
<name>E6V8V9_VARPE</name>
<dbReference type="EMBL" id="CP002417">
    <property type="protein sequence ID" value="ADU36181.1"/>
    <property type="molecule type" value="Genomic_DNA"/>
</dbReference>
<evidence type="ECO:0000259" key="2">
    <source>
        <dbReference type="Pfam" id="PF13986"/>
    </source>
</evidence>
<dbReference type="Proteomes" id="UP000008917">
    <property type="component" value="Chromosome"/>
</dbReference>
<dbReference type="RefSeq" id="WP_013540419.1">
    <property type="nucleotide sequence ID" value="NC_014931.1"/>
</dbReference>
<dbReference type="Pfam" id="PF13986">
    <property type="entry name" value="DUF4224"/>
    <property type="match status" value="1"/>
</dbReference>
<proteinExistence type="predicted"/>
<dbReference type="AlphaFoldDB" id="E6V8V9"/>
<accession>E6V8V9</accession>
<evidence type="ECO:0000313" key="4">
    <source>
        <dbReference type="Proteomes" id="UP000008917"/>
    </source>
</evidence>
<dbReference type="OrthoDB" id="8759646at2"/>
<evidence type="ECO:0000256" key="1">
    <source>
        <dbReference type="SAM" id="MobiDB-lite"/>
    </source>
</evidence>
<dbReference type="STRING" id="595537.Varpa_1972"/>
<evidence type="ECO:0000313" key="3">
    <source>
        <dbReference type="EMBL" id="ADU36181.1"/>
    </source>
</evidence>
<dbReference type="HOGENOM" id="CLU_2541619_0_0_4"/>
<reference evidence="4" key="1">
    <citation type="submission" date="2010-12" db="EMBL/GenBank/DDBJ databases">
        <title>Complete sequence of Variovorax paradoxus EPS.</title>
        <authorList>
            <consortium name="US DOE Joint Genome Institute"/>
            <person name="Lucas S."/>
            <person name="Copeland A."/>
            <person name="Lapidus A."/>
            <person name="Cheng J.-F."/>
            <person name="Goodwin L."/>
            <person name="Pitluck S."/>
            <person name="Teshima H."/>
            <person name="Detter J.C."/>
            <person name="Han C."/>
            <person name="Tapia R."/>
            <person name="Land M."/>
            <person name="Hauser L."/>
            <person name="Kyrpides N."/>
            <person name="Ivanova N."/>
            <person name="Ovchinnikova G."/>
            <person name="Orwin P."/>
            <person name="Han J.-I.G."/>
            <person name="Woyke T."/>
        </authorList>
    </citation>
    <scope>NUCLEOTIDE SEQUENCE [LARGE SCALE GENOMIC DNA]</scope>
    <source>
        <strain evidence="4">EPS</strain>
    </source>
</reference>
<reference evidence="3 4" key="2">
    <citation type="journal article" date="2013" name="Genome Announc.">
        <title>Genome of the Root-Associated Plant Growth-Promoting Bacterium Variovorax paradoxus Strain EPS.</title>
        <authorList>
            <person name="Han J.I."/>
            <person name="Spain J.C."/>
            <person name="Leadbetter J.R."/>
            <person name="Ovchinnikova G."/>
            <person name="Goodwin L.A."/>
            <person name="Han C.S."/>
            <person name="Woyke T."/>
            <person name="Davenport K.W."/>
            <person name="Orwin P.M."/>
        </authorList>
    </citation>
    <scope>NUCLEOTIDE SEQUENCE [LARGE SCALE GENOMIC DNA]</scope>
    <source>
        <strain evidence="3 4">EPS</strain>
    </source>
</reference>
<sequence length="83" mass="9013">MPSAANEPLELTPDELKRITRRSRYAAQARVLEHLGIPHHRHPIDGTAIVGRDAARAALAKATNQPGEGREEASNGLNWGKQA</sequence>
<organism evidence="3 4">
    <name type="scientific">Variovorax paradoxus (strain EPS)</name>
    <dbReference type="NCBI Taxonomy" id="595537"/>
    <lineage>
        <taxon>Bacteria</taxon>
        <taxon>Pseudomonadati</taxon>
        <taxon>Pseudomonadota</taxon>
        <taxon>Betaproteobacteria</taxon>
        <taxon>Burkholderiales</taxon>
        <taxon>Comamonadaceae</taxon>
        <taxon>Variovorax</taxon>
    </lineage>
</organism>
<feature type="domain" description="DUF4224" evidence="2">
    <location>
        <begin position="11"/>
        <end position="54"/>
    </location>
</feature>
<gene>
    <name evidence="3" type="ordered locus">Varpa_1972</name>
</gene>
<protein>
    <recommendedName>
        <fullName evidence="2">DUF4224 domain-containing protein</fullName>
    </recommendedName>
</protein>
<dbReference type="InterPro" id="IPR025319">
    <property type="entry name" value="DUF4224"/>
</dbReference>